<evidence type="ECO:0000256" key="1">
    <source>
        <dbReference type="ARBA" id="ARBA00004323"/>
    </source>
</evidence>
<feature type="transmembrane region" description="Helical" evidence="8">
    <location>
        <begin position="20"/>
        <end position="43"/>
    </location>
</feature>
<dbReference type="InterPro" id="IPR029962">
    <property type="entry name" value="TBL"/>
</dbReference>
<keyword evidence="12" id="KW-1185">Reference proteome</keyword>
<keyword evidence="6" id="KW-0333">Golgi apparatus</keyword>
<proteinExistence type="inferred from homology"/>
<evidence type="ECO:0000256" key="3">
    <source>
        <dbReference type="ARBA" id="ARBA00022692"/>
    </source>
</evidence>
<evidence type="ECO:0000313" key="12">
    <source>
        <dbReference type="Proteomes" id="UP000036987"/>
    </source>
</evidence>
<organism evidence="11 12">
    <name type="scientific">Zostera marina</name>
    <name type="common">Eelgrass</name>
    <dbReference type="NCBI Taxonomy" id="29655"/>
    <lineage>
        <taxon>Eukaryota</taxon>
        <taxon>Viridiplantae</taxon>
        <taxon>Streptophyta</taxon>
        <taxon>Embryophyta</taxon>
        <taxon>Tracheophyta</taxon>
        <taxon>Spermatophyta</taxon>
        <taxon>Magnoliopsida</taxon>
        <taxon>Liliopsida</taxon>
        <taxon>Zosteraceae</taxon>
        <taxon>Zostera</taxon>
    </lineage>
</organism>
<keyword evidence="7 8" id="KW-0472">Membrane</keyword>
<dbReference type="PANTHER" id="PTHR32285:SF213">
    <property type="entry name" value="PROTEIN TRICHOME BIREFRINGENCE-LIKE 11"/>
    <property type="match status" value="1"/>
</dbReference>
<dbReference type="AlphaFoldDB" id="A0A0K9NJF8"/>
<feature type="domain" description="Trichome birefringence-like N-terminal" evidence="10">
    <location>
        <begin position="72"/>
        <end position="125"/>
    </location>
</feature>
<protein>
    <submittedName>
        <fullName evidence="11">Trichome birefringence-like 11</fullName>
    </submittedName>
</protein>
<dbReference type="GO" id="GO:0005794">
    <property type="term" value="C:Golgi apparatus"/>
    <property type="evidence" value="ECO:0000318"/>
    <property type="project" value="GO_Central"/>
</dbReference>
<reference evidence="12" key="1">
    <citation type="journal article" date="2016" name="Nature">
        <title>The genome of the seagrass Zostera marina reveals angiosperm adaptation to the sea.</title>
        <authorList>
            <person name="Olsen J.L."/>
            <person name="Rouze P."/>
            <person name="Verhelst B."/>
            <person name="Lin Y.-C."/>
            <person name="Bayer T."/>
            <person name="Collen J."/>
            <person name="Dattolo E."/>
            <person name="De Paoli E."/>
            <person name="Dittami S."/>
            <person name="Maumus F."/>
            <person name="Michel G."/>
            <person name="Kersting A."/>
            <person name="Lauritano C."/>
            <person name="Lohaus R."/>
            <person name="Toepel M."/>
            <person name="Tonon T."/>
            <person name="Vanneste K."/>
            <person name="Amirebrahimi M."/>
            <person name="Brakel J."/>
            <person name="Bostroem C."/>
            <person name="Chovatia M."/>
            <person name="Grimwood J."/>
            <person name="Jenkins J.W."/>
            <person name="Jueterbock A."/>
            <person name="Mraz A."/>
            <person name="Stam W.T."/>
            <person name="Tice H."/>
            <person name="Bornberg-Bauer E."/>
            <person name="Green P.J."/>
            <person name="Pearson G.A."/>
            <person name="Procaccini G."/>
            <person name="Duarte C.M."/>
            <person name="Schmutz J."/>
            <person name="Reusch T.B.H."/>
            <person name="Van de Peer Y."/>
        </authorList>
    </citation>
    <scope>NUCLEOTIDE SEQUENCE [LARGE SCALE GENOMIC DNA]</scope>
    <source>
        <strain evidence="12">cv. Finnish</strain>
    </source>
</reference>
<keyword evidence="5 8" id="KW-1133">Transmembrane helix</keyword>
<dbReference type="Proteomes" id="UP000036987">
    <property type="component" value="Unassembled WGS sequence"/>
</dbReference>
<dbReference type="GO" id="GO:0016413">
    <property type="term" value="F:O-acetyltransferase activity"/>
    <property type="evidence" value="ECO:0000318"/>
    <property type="project" value="GO_Central"/>
</dbReference>
<dbReference type="STRING" id="29655.A0A0K9NJF8"/>
<sequence>MKEKVNDASLHSYLTKRPTWVVGVTVVIFLFGFFCLFGFFFLFRADQYGQLPGEGLSANRSSEKPHVVKQKETCDLYDGKWVWDEEYPIYDSKDCPFMDSGFRCTENGRPDGNYTKWRWQPNHCNLPRFDGEKMLERLRNKRLAFVGDSIGRNQWESLLCMVSSKMTNKSSIYEVNGSPITKHTGYLKFRFSDYNCTVEYYRAPYLVVQGRPPPRHPKEVHSTLRVDTMDWSYPKWKDADVLIFNTGHWWNNGKTIKNGCYFQQGGKVKMEMTVQSAYERAIDTFVDFVRREVNATKTQVFFRTYSPVHFRNGNWSNGGRCDLQTSPDLNVSDNNQPLEKTTYLLKAIHNVTSRRSDRIIDLLDITAMTKGRKDGHSSRYFIGPGKMSPINRQDCSHWCLPGVPDTWNQLLYAVFMAGRSADCSS</sequence>
<dbReference type="Pfam" id="PF14416">
    <property type="entry name" value="PMR5N"/>
    <property type="match status" value="1"/>
</dbReference>
<dbReference type="PANTHER" id="PTHR32285">
    <property type="entry name" value="PROTEIN TRICHOME BIREFRINGENCE-LIKE 9-RELATED"/>
    <property type="match status" value="1"/>
</dbReference>
<evidence type="ECO:0000313" key="11">
    <source>
        <dbReference type="EMBL" id="KMZ56904.1"/>
    </source>
</evidence>
<dbReference type="EMBL" id="LFYR01002110">
    <property type="protein sequence ID" value="KMZ56904.1"/>
    <property type="molecule type" value="Genomic_DNA"/>
</dbReference>
<gene>
    <name evidence="11" type="ORF">ZOSMA_8G00480</name>
</gene>
<evidence type="ECO:0000259" key="10">
    <source>
        <dbReference type="Pfam" id="PF14416"/>
    </source>
</evidence>
<evidence type="ECO:0000256" key="7">
    <source>
        <dbReference type="ARBA" id="ARBA00023136"/>
    </source>
</evidence>
<evidence type="ECO:0000256" key="2">
    <source>
        <dbReference type="ARBA" id="ARBA00007727"/>
    </source>
</evidence>
<evidence type="ECO:0000256" key="5">
    <source>
        <dbReference type="ARBA" id="ARBA00022989"/>
    </source>
</evidence>
<dbReference type="InterPro" id="IPR026057">
    <property type="entry name" value="TBL_C"/>
</dbReference>
<name>A0A0K9NJF8_ZOSMR</name>
<dbReference type="OrthoDB" id="630188at2759"/>
<comment type="subcellular location">
    <subcellularLocation>
        <location evidence="1">Golgi apparatus membrane</location>
        <topology evidence="1">Single-pass type II membrane protein</topology>
    </subcellularLocation>
</comment>
<dbReference type="OMA" id="MSIESAY"/>
<evidence type="ECO:0000256" key="4">
    <source>
        <dbReference type="ARBA" id="ARBA00022968"/>
    </source>
</evidence>
<comment type="similarity">
    <text evidence="2">Belongs to the PC-esterase family. TBL subfamily.</text>
</comment>
<dbReference type="InterPro" id="IPR025846">
    <property type="entry name" value="TBL_N"/>
</dbReference>
<keyword evidence="3 8" id="KW-0812">Transmembrane</keyword>
<dbReference type="Pfam" id="PF13839">
    <property type="entry name" value="PC-Esterase"/>
    <property type="match status" value="1"/>
</dbReference>
<dbReference type="GO" id="GO:0000139">
    <property type="term" value="C:Golgi membrane"/>
    <property type="evidence" value="ECO:0007669"/>
    <property type="project" value="UniProtKB-SubCell"/>
</dbReference>
<evidence type="ECO:0000256" key="6">
    <source>
        <dbReference type="ARBA" id="ARBA00023034"/>
    </source>
</evidence>
<evidence type="ECO:0000256" key="8">
    <source>
        <dbReference type="SAM" id="Phobius"/>
    </source>
</evidence>
<keyword evidence="4" id="KW-0735">Signal-anchor</keyword>
<evidence type="ECO:0000259" key="9">
    <source>
        <dbReference type="Pfam" id="PF13839"/>
    </source>
</evidence>
<comment type="caution">
    <text evidence="11">The sequence shown here is derived from an EMBL/GenBank/DDBJ whole genome shotgun (WGS) entry which is preliminary data.</text>
</comment>
<feature type="domain" description="Trichome birefringence-like C-terminal" evidence="9">
    <location>
        <begin position="126"/>
        <end position="413"/>
    </location>
</feature>
<accession>A0A0K9NJF8</accession>
<dbReference type="GO" id="GO:1990538">
    <property type="term" value="F:xylan O-acetyltransferase activity"/>
    <property type="evidence" value="ECO:0007669"/>
    <property type="project" value="UniProtKB-ARBA"/>
</dbReference>